<organism evidence="2">
    <name type="scientific">uncultured Rubrobacteraceae bacterium</name>
    <dbReference type="NCBI Taxonomy" id="349277"/>
    <lineage>
        <taxon>Bacteria</taxon>
        <taxon>Bacillati</taxon>
        <taxon>Actinomycetota</taxon>
        <taxon>Rubrobacteria</taxon>
        <taxon>Rubrobacterales</taxon>
        <taxon>Rubrobacteraceae</taxon>
        <taxon>environmental samples</taxon>
    </lineage>
</organism>
<evidence type="ECO:0000313" key="2">
    <source>
        <dbReference type="EMBL" id="CAA9442730.1"/>
    </source>
</evidence>
<dbReference type="AlphaFoldDB" id="A0A6J4QEL6"/>
<proteinExistence type="predicted"/>
<dbReference type="EMBL" id="CADCVA010000370">
    <property type="protein sequence ID" value="CAA9442730.1"/>
    <property type="molecule type" value="Genomic_DNA"/>
</dbReference>
<protein>
    <submittedName>
        <fullName evidence="2">Uncharacterized protein</fullName>
    </submittedName>
</protein>
<sequence>MRVSVEPQEGKGREEPRLPRPEHVLTEQVDRDGGEAGRGVEDQAHDVDVVHVQQPGHHHPESGDQGGEGTLVIEDADVGRNALGHPLAAVEVDGVVAEQHPVEAVQAVHEGGEGQDEQRKR</sequence>
<evidence type="ECO:0000256" key="1">
    <source>
        <dbReference type="SAM" id="MobiDB-lite"/>
    </source>
</evidence>
<feature type="region of interest" description="Disordered" evidence="1">
    <location>
        <begin position="1"/>
        <end position="76"/>
    </location>
</feature>
<reference evidence="2" key="1">
    <citation type="submission" date="2020-02" db="EMBL/GenBank/DDBJ databases">
        <authorList>
            <person name="Meier V. D."/>
        </authorList>
    </citation>
    <scope>NUCLEOTIDE SEQUENCE</scope>
    <source>
        <strain evidence="2">AVDCRST_MAG82</strain>
    </source>
</reference>
<feature type="compositionally biased region" description="Basic and acidic residues" evidence="1">
    <location>
        <begin position="8"/>
        <end position="49"/>
    </location>
</feature>
<name>A0A6J4QEL6_9ACTN</name>
<gene>
    <name evidence="2" type="ORF">AVDCRST_MAG82-3044</name>
</gene>
<accession>A0A6J4QEL6</accession>